<evidence type="ECO:0000313" key="6">
    <source>
        <dbReference type="EMBL" id="KAJ1607901.1"/>
    </source>
</evidence>
<evidence type="ECO:0000256" key="5">
    <source>
        <dbReference type="SAM" id="Phobius"/>
    </source>
</evidence>
<feature type="compositionally biased region" description="Basic and acidic residues" evidence="4">
    <location>
        <begin position="950"/>
        <end position="964"/>
    </location>
</feature>
<feature type="compositionally biased region" description="Low complexity" evidence="4">
    <location>
        <begin position="1237"/>
        <end position="1251"/>
    </location>
</feature>
<feature type="transmembrane region" description="Helical" evidence="5">
    <location>
        <begin position="1127"/>
        <end position="1150"/>
    </location>
</feature>
<feature type="transmembrane region" description="Helical" evidence="5">
    <location>
        <begin position="866"/>
        <end position="887"/>
    </location>
</feature>
<feature type="repeat" description="ANK" evidence="3">
    <location>
        <begin position="160"/>
        <end position="192"/>
    </location>
</feature>
<evidence type="ECO:0000256" key="3">
    <source>
        <dbReference type="PROSITE-ProRule" id="PRU00023"/>
    </source>
</evidence>
<evidence type="ECO:0000256" key="1">
    <source>
        <dbReference type="ARBA" id="ARBA00022737"/>
    </source>
</evidence>
<feature type="region of interest" description="Disordered" evidence="4">
    <location>
        <begin position="977"/>
        <end position="997"/>
    </location>
</feature>
<dbReference type="Gene3D" id="1.25.40.20">
    <property type="entry name" value="Ankyrin repeat-containing domain"/>
    <property type="match status" value="1"/>
</dbReference>
<dbReference type="InterPro" id="IPR002110">
    <property type="entry name" value="Ankyrin_rpt"/>
</dbReference>
<dbReference type="Proteomes" id="UP001067231">
    <property type="component" value="Unassembled WGS sequence"/>
</dbReference>
<comment type="caution">
    <text evidence="6">The sequence shown here is derived from an EMBL/GenBank/DDBJ whole genome shotgun (WGS) entry which is preliminary data.</text>
</comment>
<dbReference type="PANTHER" id="PTHR24198">
    <property type="entry name" value="ANKYRIN REPEAT AND PROTEIN KINASE DOMAIN-CONTAINING PROTEIN"/>
    <property type="match status" value="1"/>
</dbReference>
<dbReference type="InterPro" id="IPR036770">
    <property type="entry name" value="Ankyrin_rpt-contain_sf"/>
</dbReference>
<keyword evidence="5" id="KW-1133">Transmembrane helix</keyword>
<reference evidence="6" key="1">
    <citation type="submission" date="2022-10" db="EMBL/GenBank/DDBJ databases">
        <title>Adaptive evolution leads to modifications in subtelomeric GC content in a zoonotic Cryptosporidium species.</title>
        <authorList>
            <person name="Li J."/>
            <person name="Feng Y."/>
            <person name="Xiao L."/>
        </authorList>
    </citation>
    <scope>NUCLEOTIDE SEQUENCE</scope>
    <source>
        <strain evidence="6">33844</strain>
    </source>
</reference>
<dbReference type="EMBL" id="JAPCXC010000053">
    <property type="protein sequence ID" value="KAJ1607901.1"/>
    <property type="molecule type" value="Genomic_DNA"/>
</dbReference>
<keyword evidence="5" id="KW-0812">Transmembrane</keyword>
<organism evidence="6">
    <name type="scientific">Cryptosporidium canis</name>
    <dbReference type="NCBI Taxonomy" id="195482"/>
    <lineage>
        <taxon>Eukaryota</taxon>
        <taxon>Sar</taxon>
        <taxon>Alveolata</taxon>
        <taxon>Apicomplexa</taxon>
        <taxon>Conoidasida</taxon>
        <taxon>Coccidia</taxon>
        <taxon>Eucoccidiorida</taxon>
        <taxon>Eimeriorina</taxon>
        <taxon>Cryptosporidiidae</taxon>
        <taxon>Cryptosporidium</taxon>
    </lineage>
</organism>
<dbReference type="Pfam" id="PF12796">
    <property type="entry name" value="Ank_2"/>
    <property type="match status" value="1"/>
</dbReference>
<feature type="region of interest" description="Disordered" evidence="4">
    <location>
        <begin position="1237"/>
        <end position="1262"/>
    </location>
</feature>
<dbReference type="OrthoDB" id="194358at2759"/>
<dbReference type="SUPFAM" id="SSF48403">
    <property type="entry name" value="Ankyrin repeat"/>
    <property type="match status" value="1"/>
</dbReference>
<protein>
    <submittedName>
        <fullName evidence="6">Ankyrin repeat-containing and signal peptide-containing protein</fullName>
    </submittedName>
</protein>
<feature type="repeat" description="ANK" evidence="3">
    <location>
        <begin position="126"/>
        <end position="150"/>
    </location>
</feature>
<accession>A0A9D5DFM1</accession>
<sequence>MITPKVKRKYGYKISEASKIAKSNYYSMKSQNKFEESMENIRSSLARYSGDRLSAPVQLLESITARDIGRFINISSFLSKIGYKFGKSKHSETALTAACKISGEIGYFFVSHLLSLGASADTYSEYGFTPLLLACKHQHKEVVRLLIEKGKSQVDCTDPDGRTPLFYAISQLDIGLVNYLLEKGANPNFRDILGNTPLIHALMVNFKEAVSVLLAFGAFPWIRNYTGFDPVTLAVLESRIDILPVLISSKRYPIEEFNIRKNIPEYHHSAARRLLLGIKYYIREQILLELLEIEISLENVMICSTSDQNGLTILWWACKLHYPKFIFRLLEFYIQARNLPEGHTCNPHKTGNNQIMPIELLITHLYNEEQPFGFSFRRRFMDLMFRGHSTTSSSPNIVLMNIFTLMFMLDPYSNRSFLIQALYSNRSIECLTKILFGIPMFNSSSNSNFQSISQMLIMIKKSELMNRFSNMIKTIVFILINSDYGDQYRIQDREDHEKEQLEQSVLLLTSKIICIVFKRDFLELNIKDLDEFFRKKALNPFIYPLLVIGETKSLEESNSLSISILRGNNLLTILLTNLFNQCIEQTTAKSLFKYKRLCIKAYNGALKLALKQYQPADSNSLFQKGVDLALFTLLQNRPKAFNDILLEIDYCKQSEEAIAFKLLQYVITVFLPKLSYSNKRQFNSQLNMNVLEPQPNSTAHLFKQSVSHPKEESIYDETFPLPFPLHTYSQLDQEDLSPLEFSTRTLMNFTCDVSTPRFVDLLLLSTWDSLDLLSNGVVTEKRLDKTLDLLLRSVVPNSAPAPLPLSLFALQILGFSPALSSFVLRKHQINEETKPFYNFVIKRNAISEAIINHPMFKSRNTVDNKIIAVLVITLLISILVLLTILIVSDSPSSYKKRYLRMNTNKQKTNSLLKSSNSEEGSVFELGQDLLVDNISNTTPDEESKSSQNSVEKEDPDSSHRSEVRDSNYNVSVHCSMVSSGGVDLPQSRRGIETTSKEEKRMRRSRLVSLLNRIWPIFDRIAARYAQLMVELSYFLSSKKRISPTFIIVNNLPIKSKSYLRAILFGLKCTYFGYDAFEDIFFRVRRLLNCKATEIQRKTNDFLIPGMIRLGIFVLSIYWLISCNSIDLWIFSIYLTLFSVISNASISLASVSIQERDRLFHLFVPSSLDLLGSVNMDNDYQGEVFELHPENQVDFSAWSTNQASSNVSPIYDDRIAHILDKYSDSLLTPKAKLLTSQISHSSPPQSCSPPNQNADHAKDPGNRNTEVISEKFWSSRLPSHKYWTLKDVFHEYYSIWMSSKHSSLLQTQNFTQSNSSMIYNADLAASCSSPNITMISQNPFEAINSCMIFSGDYVLLNTTNIGAVPNNHACGNTAVGHRKGANHNSGSQATNSNSSPLCLQNNPKSAEYTPVANSSQSQIQSVHLQNITIERHILSICQAEFIRPNDCRICLYDLLRGGPGVALCPFNLDISQPSWVLLGDNHPEIPHLPVYN</sequence>
<proteinExistence type="predicted"/>
<evidence type="ECO:0000256" key="2">
    <source>
        <dbReference type="ARBA" id="ARBA00023043"/>
    </source>
</evidence>
<dbReference type="PROSITE" id="PS50297">
    <property type="entry name" value="ANK_REP_REGION"/>
    <property type="match status" value="2"/>
</dbReference>
<keyword evidence="1" id="KW-0677">Repeat</keyword>
<name>A0A9D5DFM1_9CRYT</name>
<keyword evidence="2 3" id="KW-0040">ANK repeat</keyword>
<gene>
    <name evidence="6" type="ORF">OJ253_2146</name>
</gene>
<keyword evidence="5" id="KW-0472">Membrane</keyword>
<feature type="transmembrane region" description="Helical" evidence="5">
    <location>
        <begin position="1101"/>
        <end position="1121"/>
    </location>
</feature>
<feature type="region of interest" description="Disordered" evidence="4">
    <location>
        <begin position="934"/>
        <end position="964"/>
    </location>
</feature>
<evidence type="ECO:0000256" key="4">
    <source>
        <dbReference type="SAM" id="MobiDB-lite"/>
    </source>
</evidence>
<dbReference type="PROSITE" id="PS50088">
    <property type="entry name" value="ANK_REPEAT"/>
    <property type="match status" value="2"/>
</dbReference>
<dbReference type="PANTHER" id="PTHR24198:SF165">
    <property type="entry name" value="ANKYRIN REPEAT-CONTAINING PROTEIN-RELATED"/>
    <property type="match status" value="1"/>
</dbReference>
<dbReference type="SMART" id="SM00248">
    <property type="entry name" value="ANK"/>
    <property type="match status" value="6"/>
</dbReference>